<comment type="caution">
    <text evidence="3">The sequence shown here is derived from an EMBL/GenBank/DDBJ whole genome shotgun (WGS) entry which is preliminary data.</text>
</comment>
<proteinExistence type="predicted"/>
<protein>
    <submittedName>
        <fullName evidence="3">NDP-hexose 2,3-dehydratase family protein</fullName>
    </submittedName>
</protein>
<sequence length="469" mass="51704">MRGAATVVLPPAVHEPLTPRGTAERCLESARTSTTPGTGGLPEIRQWLEERARVNEFTTTPVPFAQLDGWRFTDDTGDLVHRSGGFFRIRGLDVSGADGPVPHWSQPVIDQPEVGVLGMLAKEIDGVLCLLVQAKMEPGNINVLQLSPTVQATRSNFLRLHGGAATRYLEYFTEPGRGRVLADVLHSEQGGSFYRKRNRNIIVETDEDVVVHDDYRWVTVGQLHALLREDNMVNMDARTVLSCLPLSAPAAAFDDAAQSETAAIQSWLNNAKSRSSLVSRLVPLASVDRWRRSEDAISHEENRYFQVIGTMVRASNREVTSWGQPLIAPRGRGVVAFLVCRTRGDVEVLVHARAEGGTPDVVELGPTVQCVPDNFHGLPAGQQPRYLDLVREAAPGDILYDTLLSEEGGRFYQAENRYLAVGVDDEVRSSTPPPGFRWMALRQLYALVRHGGYLNVEARSLLACLQPMV</sequence>
<dbReference type="Gene3D" id="3.90.79.40">
    <property type="entry name" value="EvaA sugar 2,3-dehydratase subunit"/>
    <property type="match status" value="2"/>
</dbReference>
<gene>
    <name evidence="3" type="ORF">HG542_15830</name>
</gene>
<dbReference type="InterPro" id="IPR005212">
    <property type="entry name" value="EvaA-like"/>
</dbReference>
<dbReference type="Proteomes" id="UP000587462">
    <property type="component" value="Unassembled WGS sequence"/>
</dbReference>
<evidence type="ECO:0000259" key="2">
    <source>
        <dbReference type="Pfam" id="PF03559"/>
    </source>
</evidence>
<name>A0A7Y7B502_STRMO</name>
<dbReference type="GO" id="GO:0016829">
    <property type="term" value="F:lyase activity"/>
    <property type="evidence" value="ECO:0007669"/>
    <property type="project" value="InterPro"/>
</dbReference>
<feature type="region of interest" description="Disordered" evidence="1">
    <location>
        <begin position="1"/>
        <end position="41"/>
    </location>
</feature>
<dbReference type="InterPro" id="IPR038153">
    <property type="entry name" value="EvaA-like_sf"/>
</dbReference>
<organism evidence="3 4">
    <name type="scientific">Streptomyces morookaense</name>
    <name type="common">Streptoverticillium morookaense</name>
    <dbReference type="NCBI Taxonomy" id="1970"/>
    <lineage>
        <taxon>Bacteria</taxon>
        <taxon>Bacillati</taxon>
        <taxon>Actinomycetota</taxon>
        <taxon>Actinomycetes</taxon>
        <taxon>Kitasatosporales</taxon>
        <taxon>Streptomycetaceae</taxon>
        <taxon>Streptomyces</taxon>
    </lineage>
</organism>
<dbReference type="AlphaFoldDB" id="A0A7Y7B502"/>
<evidence type="ECO:0000256" key="1">
    <source>
        <dbReference type="SAM" id="MobiDB-lite"/>
    </source>
</evidence>
<feature type="domain" description="dTDP-4-dehydro-6-deoxy-alpha-D-glucopyranose 2,3-dehydratase" evidence="2">
    <location>
        <begin position="262"/>
        <end position="465"/>
    </location>
</feature>
<dbReference type="Pfam" id="PF03559">
    <property type="entry name" value="Hexose_dehydrat"/>
    <property type="match status" value="2"/>
</dbReference>
<accession>A0A7Y7B502</accession>
<evidence type="ECO:0000313" key="4">
    <source>
        <dbReference type="Proteomes" id="UP000587462"/>
    </source>
</evidence>
<reference evidence="3 4" key="1">
    <citation type="submission" date="2020-04" db="EMBL/GenBank/DDBJ databases">
        <title>Draft Genome Sequence of Streptomyces morookaense DSM 40503, an 8-azaguanine-producing strain.</title>
        <authorList>
            <person name="Qi J."/>
            <person name="Gao J.-M."/>
        </authorList>
    </citation>
    <scope>NUCLEOTIDE SEQUENCE [LARGE SCALE GENOMIC DNA]</scope>
    <source>
        <strain evidence="3 4">DSM 40503</strain>
    </source>
</reference>
<evidence type="ECO:0000313" key="3">
    <source>
        <dbReference type="EMBL" id="NVK79129.1"/>
    </source>
</evidence>
<dbReference type="EMBL" id="JABBXF010000033">
    <property type="protein sequence ID" value="NVK79129.1"/>
    <property type="molecule type" value="Genomic_DNA"/>
</dbReference>
<feature type="domain" description="dTDP-4-dehydro-6-deoxy-alpha-D-glucopyranose 2,3-dehydratase" evidence="2">
    <location>
        <begin position="43"/>
        <end position="244"/>
    </location>
</feature>
<keyword evidence="4" id="KW-1185">Reference proteome</keyword>